<sequence>MFRTILALLVFITLSTSAVLADPVKKNQFASVYLKGDKIGQVHLTTIRNEKGEIEEMHANASVSFLGMEVYGFTQNLKETWSNRELQKMEGKTDDNGTAHHISLSRDTENYLATYNGKESTLPLTAFPTSPWHYSITENTLLFNIVDFKLLNVKIEKAADTIKVGDKDINAEKFTFTGDWEAKLWFDANKEFVKGEYDVSGRQVTVILD</sequence>
<dbReference type="Pfam" id="PF19630">
    <property type="entry name" value="DUF6134"/>
    <property type="match status" value="1"/>
</dbReference>
<evidence type="ECO:0000313" key="2">
    <source>
        <dbReference type="EMBL" id="MZR32206.1"/>
    </source>
</evidence>
<evidence type="ECO:0000256" key="1">
    <source>
        <dbReference type="SAM" id="SignalP"/>
    </source>
</evidence>
<reference evidence="2 3" key="1">
    <citation type="submission" date="2019-12" db="EMBL/GenBank/DDBJ databases">
        <title>Snethiella sp. nov. sp. isolated from sea sand.</title>
        <authorList>
            <person name="Kim J."/>
            <person name="Jeong S.E."/>
            <person name="Jung H.S."/>
            <person name="Jeon C.O."/>
        </authorList>
    </citation>
    <scope>NUCLEOTIDE SEQUENCE [LARGE SCALE GENOMIC DNA]</scope>
    <source>
        <strain evidence="2 3">DP05</strain>
    </source>
</reference>
<keyword evidence="3" id="KW-1185">Reference proteome</keyword>
<name>A0A6L8WAK7_9PROT</name>
<organism evidence="2 3">
    <name type="scientific">Sneathiella litorea</name>
    <dbReference type="NCBI Taxonomy" id="2606216"/>
    <lineage>
        <taxon>Bacteria</taxon>
        <taxon>Pseudomonadati</taxon>
        <taxon>Pseudomonadota</taxon>
        <taxon>Alphaproteobacteria</taxon>
        <taxon>Sneathiellales</taxon>
        <taxon>Sneathiellaceae</taxon>
        <taxon>Sneathiella</taxon>
    </lineage>
</organism>
<gene>
    <name evidence="2" type="ORF">GQE98_16330</name>
</gene>
<comment type="caution">
    <text evidence="2">The sequence shown here is derived from an EMBL/GenBank/DDBJ whole genome shotgun (WGS) entry which is preliminary data.</text>
</comment>
<evidence type="ECO:0008006" key="4">
    <source>
        <dbReference type="Google" id="ProtNLM"/>
    </source>
</evidence>
<feature type="chain" id="PRO_5027057017" description="DUF3108 domain-containing protein" evidence="1">
    <location>
        <begin position="22"/>
        <end position="209"/>
    </location>
</feature>
<dbReference type="Proteomes" id="UP000476030">
    <property type="component" value="Unassembled WGS sequence"/>
</dbReference>
<keyword evidence="1" id="KW-0732">Signal</keyword>
<dbReference type="RefSeq" id="WP_161316771.1">
    <property type="nucleotide sequence ID" value="NZ_WTUW01000009.1"/>
</dbReference>
<dbReference type="EMBL" id="WTUW01000009">
    <property type="protein sequence ID" value="MZR32206.1"/>
    <property type="molecule type" value="Genomic_DNA"/>
</dbReference>
<dbReference type="AlphaFoldDB" id="A0A6L8WAK7"/>
<proteinExistence type="predicted"/>
<evidence type="ECO:0000313" key="3">
    <source>
        <dbReference type="Proteomes" id="UP000476030"/>
    </source>
</evidence>
<accession>A0A6L8WAK7</accession>
<protein>
    <recommendedName>
        <fullName evidence="4">DUF3108 domain-containing protein</fullName>
    </recommendedName>
</protein>
<dbReference type="InterPro" id="IPR045767">
    <property type="entry name" value="DUF6134"/>
</dbReference>
<feature type="signal peptide" evidence="1">
    <location>
        <begin position="1"/>
        <end position="21"/>
    </location>
</feature>